<dbReference type="KEGG" id="nco:AAW31_06560"/>
<evidence type="ECO:0000313" key="2">
    <source>
        <dbReference type="EMBL" id="TYP78473.1"/>
    </source>
</evidence>
<organism evidence="1 3">
    <name type="scientific">Nitrosomonas communis</name>
    <dbReference type="NCBI Taxonomy" id="44574"/>
    <lineage>
        <taxon>Bacteria</taxon>
        <taxon>Pseudomonadati</taxon>
        <taxon>Pseudomonadota</taxon>
        <taxon>Betaproteobacteria</taxon>
        <taxon>Nitrosomonadales</taxon>
        <taxon>Nitrosomonadaceae</taxon>
        <taxon>Nitrosomonas</taxon>
    </lineage>
</organism>
<protein>
    <submittedName>
        <fullName evidence="1">Uncharacterized protein</fullName>
    </submittedName>
</protein>
<gene>
    <name evidence="1" type="ORF">AAW31_06560</name>
    <name evidence="2" type="ORF">BCL69_10725</name>
</gene>
<dbReference type="EMBL" id="CP011451">
    <property type="protein sequence ID" value="AKH37554.1"/>
    <property type="molecule type" value="Genomic_DNA"/>
</dbReference>
<reference evidence="1 3" key="2">
    <citation type="journal article" date="2016" name="Genome Announc.">
        <title>Genome Sequence of Nitrosomonas communis Strain Nm2, a Mesophilic Ammonia-Oxidizing Bacterium Isolated from Mediterranean Soil.</title>
        <authorList>
            <person name="Kozlowski J.A."/>
            <person name="Kits K.D."/>
            <person name="Stein L.Y."/>
        </authorList>
    </citation>
    <scope>NUCLEOTIDE SEQUENCE [LARGE SCALE GENOMIC DNA]</scope>
    <source>
        <strain evidence="1 3">Nm2</strain>
    </source>
</reference>
<dbReference type="RefSeq" id="WP_046849635.1">
    <property type="nucleotide sequence ID" value="NZ_CP011451.1"/>
</dbReference>
<dbReference type="EMBL" id="VNHT01000072">
    <property type="protein sequence ID" value="TYP78473.1"/>
    <property type="molecule type" value="Genomic_DNA"/>
</dbReference>
<reference evidence="2 4" key="3">
    <citation type="submission" date="2019-07" db="EMBL/GenBank/DDBJ databases">
        <title>Active sludge and wastewater microbial communities from Klosterneuburg, Austria.</title>
        <authorList>
            <person name="Wagner M."/>
        </authorList>
    </citation>
    <scope>NUCLEOTIDE SEQUENCE [LARGE SCALE GENOMIC DNA]</scope>
    <source>
        <strain evidence="2 4">Nm2</strain>
    </source>
</reference>
<evidence type="ECO:0000313" key="3">
    <source>
        <dbReference type="Proteomes" id="UP000034156"/>
    </source>
</evidence>
<dbReference type="AlphaFoldDB" id="A0A0F7KFC1"/>
<evidence type="ECO:0000313" key="4">
    <source>
        <dbReference type="Proteomes" id="UP000324176"/>
    </source>
</evidence>
<evidence type="ECO:0000313" key="1">
    <source>
        <dbReference type="EMBL" id="AKH37554.1"/>
    </source>
</evidence>
<dbReference type="PATRIC" id="fig|44574.3.peg.1572"/>
<keyword evidence="3" id="KW-1185">Reference proteome</keyword>
<dbReference type="OrthoDB" id="6058064at2"/>
<proteinExistence type="predicted"/>
<reference evidence="3" key="1">
    <citation type="submission" date="2015-05" db="EMBL/GenBank/DDBJ databases">
        <title>Draft genome of Nitrosomonas communis strain Nm2.</title>
        <authorList>
            <person name="Kozlowski J.A."/>
            <person name="Kits K.D."/>
            <person name="Stein L.Y."/>
        </authorList>
    </citation>
    <scope>NUCLEOTIDE SEQUENCE [LARGE SCALE GENOMIC DNA]</scope>
    <source>
        <strain evidence="3">Nm2</strain>
    </source>
</reference>
<dbReference type="Proteomes" id="UP000324176">
    <property type="component" value="Unassembled WGS sequence"/>
</dbReference>
<name>A0A0F7KFC1_9PROT</name>
<sequence length="168" mass="18663">MNELTPCHDAQSLKINITDLSVSEIAALPPAQLQELHSNLLTMQANIKTVLDRVHAALNQRYGEQASAMRLQTGKDFGVCHLTDGPVRVTVDLPKRVSWDQVQLSILAERITQAGENVSDYIDIEYSIAEFRYNHWPASLQGLFNSARTVKPGKASYRFALLNSKGEA</sequence>
<accession>A0A0F7KFC1</accession>
<dbReference type="Proteomes" id="UP000034156">
    <property type="component" value="Chromosome"/>
</dbReference>